<feature type="compositionally biased region" description="Basic and acidic residues" evidence="1">
    <location>
        <begin position="59"/>
        <end position="73"/>
    </location>
</feature>
<keyword evidence="3" id="KW-1185">Reference proteome</keyword>
<gene>
    <name evidence="2" type="ORF">TEQG_08474</name>
</gene>
<dbReference type="AlphaFoldDB" id="F2Q5V2"/>
<dbReference type="EMBL" id="DS995813">
    <property type="protein sequence ID" value="EGE09520.1"/>
    <property type="molecule type" value="Genomic_DNA"/>
</dbReference>
<evidence type="ECO:0000313" key="2">
    <source>
        <dbReference type="EMBL" id="EGE09520.1"/>
    </source>
</evidence>
<reference evidence="3" key="1">
    <citation type="journal article" date="2012" name="MBio">
        <title>Comparative genome analysis of Trichophyton rubrum and related dermatophytes reveals candidate genes involved in infection.</title>
        <authorList>
            <person name="Martinez D.A."/>
            <person name="Oliver B.G."/>
            <person name="Graeser Y."/>
            <person name="Goldberg J.M."/>
            <person name="Li W."/>
            <person name="Martinez-Rossi N.M."/>
            <person name="Monod M."/>
            <person name="Shelest E."/>
            <person name="Barton R.C."/>
            <person name="Birch E."/>
            <person name="Brakhage A.A."/>
            <person name="Chen Z."/>
            <person name="Gurr S.J."/>
            <person name="Heiman D."/>
            <person name="Heitman J."/>
            <person name="Kosti I."/>
            <person name="Rossi A."/>
            <person name="Saif S."/>
            <person name="Samalova M."/>
            <person name="Saunders C.W."/>
            <person name="Shea T."/>
            <person name="Summerbell R.C."/>
            <person name="Xu J."/>
            <person name="Young S."/>
            <person name="Zeng Q."/>
            <person name="Birren B.W."/>
            <person name="Cuomo C.A."/>
            <person name="White T.C."/>
        </authorList>
    </citation>
    <scope>NUCLEOTIDE SEQUENCE [LARGE SCALE GENOMIC DNA]</scope>
    <source>
        <strain evidence="3">ATCC MYA-4606 / CBS 127.97</strain>
    </source>
</reference>
<evidence type="ECO:0000313" key="3">
    <source>
        <dbReference type="Proteomes" id="UP000009169"/>
    </source>
</evidence>
<sequence>MITGGGALLSPRSDISGALRAWLASGWRAKKERYSQDQPSSGGGQSRAWSVGWGCPSPEIERSRSPMDDRGEETGQAARRARMNGSLKQHLAAPELPTRPQQGI</sequence>
<dbReference type="VEuPathDB" id="FungiDB:TEQG_08474"/>
<evidence type="ECO:0000256" key="1">
    <source>
        <dbReference type="SAM" id="MobiDB-lite"/>
    </source>
</evidence>
<organism evidence="2 3">
    <name type="scientific">Trichophyton equinum (strain ATCC MYA-4606 / CBS 127.97)</name>
    <name type="common">Horse ringworm fungus</name>
    <dbReference type="NCBI Taxonomy" id="559882"/>
    <lineage>
        <taxon>Eukaryota</taxon>
        <taxon>Fungi</taxon>
        <taxon>Dikarya</taxon>
        <taxon>Ascomycota</taxon>
        <taxon>Pezizomycotina</taxon>
        <taxon>Eurotiomycetes</taxon>
        <taxon>Eurotiomycetidae</taxon>
        <taxon>Onygenales</taxon>
        <taxon>Arthrodermataceae</taxon>
        <taxon>Trichophyton</taxon>
    </lineage>
</organism>
<dbReference type="HOGENOM" id="CLU_2251955_0_0_1"/>
<accession>F2Q5V2</accession>
<name>F2Q5V2_TRIEC</name>
<feature type="region of interest" description="Disordered" evidence="1">
    <location>
        <begin position="29"/>
        <end position="104"/>
    </location>
</feature>
<protein>
    <submittedName>
        <fullName evidence="2">Uncharacterized protein</fullName>
    </submittedName>
</protein>
<proteinExistence type="predicted"/>
<dbReference type="Proteomes" id="UP000009169">
    <property type="component" value="Unassembled WGS sequence"/>
</dbReference>